<dbReference type="EMBL" id="CP015756">
    <property type="protein sequence ID" value="APC39931.1"/>
    <property type="molecule type" value="Genomic_DNA"/>
</dbReference>
<protein>
    <recommendedName>
        <fullName evidence="4">DUF3784 domain-containing protein</fullName>
    </recommendedName>
</protein>
<feature type="transmembrane region" description="Helical" evidence="1">
    <location>
        <begin position="6"/>
        <end position="28"/>
    </location>
</feature>
<evidence type="ECO:0000256" key="1">
    <source>
        <dbReference type="SAM" id="Phobius"/>
    </source>
</evidence>
<sequence>MDTLDFMFLIFLLLVLFLLCLIGTSYYLNIFKCINGLKIKQINKKYTIVNERECLKFYGKKLFILGFIDLIYCLIIIFFNNLFNIGTWVSIVSMVIVSRLFDDSYNDFLNKNN</sequence>
<reference evidence="3" key="1">
    <citation type="journal article" date="2016" name="Front. Microbiol.">
        <title>Complete Genome Sequence of Clostridium estertheticum DSM 8809, a Microbe Identified in Spoiled Vacuum Packed Beef.</title>
        <authorList>
            <person name="Yu Z."/>
            <person name="Gunn L."/>
            <person name="Brennan E."/>
            <person name="Reid R."/>
            <person name="Wall P.G."/>
            <person name="Gaora O.P."/>
            <person name="Hurley D."/>
            <person name="Bolton D."/>
            <person name="Fanning S."/>
        </authorList>
    </citation>
    <scope>NUCLEOTIDE SEQUENCE [LARGE SCALE GENOMIC DNA]</scope>
    <source>
        <strain evidence="3">DSM 8809</strain>
    </source>
</reference>
<keyword evidence="1" id="KW-1133">Transmembrane helix</keyword>
<dbReference type="KEGG" id="ceu:A7L45_07530"/>
<name>A0A1J0GF55_9CLOT</name>
<accession>A0A1J0GF55</accession>
<keyword evidence="3" id="KW-1185">Reference proteome</keyword>
<evidence type="ECO:0000313" key="3">
    <source>
        <dbReference type="Proteomes" id="UP000182569"/>
    </source>
</evidence>
<dbReference type="RefSeq" id="WP_071612224.1">
    <property type="nucleotide sequence ID" value="NZ_CP015756.1"/>
</dbReference>
<dbReference type="Proteomes" id="UP000182569">
    <property type="component" value="Chromosome"/>
</dbReference>
<organism evidence="2 3">
    <name type="scientific">Clostridium estertheticum subsp. estertheticum</name>
    <dbReference type="NCBI Taxonomy" id="1552"/>
    <lineage>
        <taxon>Bacteria</taxon>
        <taxon>Bacillati</taxon>
        <taxon>Bacillota</taxon>
        <taxon>Clostridia</taxon>
        <taxon>Eubacteriales</taxon>
        <taxon>Clostridiaceae</taxon>
        <taxon>Clostridium</taxon>
    </lineage>
</organism>
<keyword evidence="1" id="KW-0472">Membrane</keyword>
<keyword evidence="1" id="KW-0812">Transmembrane</keyword>
<gene>
    <name evidence="2" type="ORF">A7L45_07530</name>
</gene>
<dbReference type="AlphaFoldDB" id="A0A1J0GF55"/>
<feature type="transmembrane region" description="Helical" evidence="1">
    <location>
        <begin position="85"/>
        <end position="101"/>
    </location>
</feature>
<proteinExistence type="predicted"/>
<feature type="transmembrane region" description="Helical" evidence="1">
    <location>
        <begin position="62"/>
        <end position="79"/>
    </location>
</feature>
<evidence type="ECO:0000313" key="2">
    <source>
        <dbReference type="EMBL" id="APC39931.1"/>
    </source>
</evidence>
<evidence type="ECO:0008006" key="4">
    <source>
        <dbReference type="Google" id="ProtNLM"/>
    </source>
</evidence>